<accession>A0A4R1QHZ9</accession>
<dbReference type="EMBL" id="SLUL01000002">
    <property type="protein sequence ID" value="TCL52727.1"/>
    <property type="molecule type" value="Genomic_DNA"/>
</dbReference>
<keyword evidence="3" id="KW-1185">Reference proteome</keyword>
<evidence type="ECO:0000313" key="3">
    <source>
        <dbReference type="Proteomes" id="UP000295658"/>
    </source>
</evidence>
<dbReference type="InterPro" id="IPR028345">
    <property type="entry name" value="Antibiotic_NAT-like"/>
</dbReference>
<dbReference type="Gene3D" id="3.40.50.10360">
    <property type="entry name" value="Hypothetical protein TT1679"/>
    <property type="match status" value="1"/>
</dbReference>
<evidence type="ECO:0000313" key="2">
    <source>
        <dbReference type="EMBL" id="TCL52727.1"/>
    </source>
</evidence>
<gene>
    <name evidence="2" type="ORF">EDD69_102133</name>
</gene>
<name>A0A4R1QHZ9_9BACL</name>
<dbReference type="OrthoDB" id="9803187at2"/>
<dbReference type="PIRSF" id="PIRSF007510">
    <property type="entry name" value="UCP007510"/>
    <property type="match status" value="1"/>
</dbReference>
<dbReference type="Proteomes" id="UP000295658">
    <property type="component" value="Unassembled WGS sequence"/>
</dbReference>
<dbReference type="AlphaFoldDB" id="A0A4R1QHZ9"/>
<dbReference type="SUPFAM" id="SSF110710">
    <property type="entry name" value="TTHA0583/YokD-like"/>
    <property type="match status" value="1"/>
</dbReference>
<organism evidence="2 3">
    <name type="scientific">Thermolongibacillus altinsuensis</name>
    <dbReference type="NCBI Taxonomy" id="575256"/>
    <lineage>
        <taxon>Bacteria</taxon>
        <taxon>Bacillati</taxon>
        <taxon>Bacillota</taxon>
        <taxon>Bacilli</taxon>
        <taxon>Bacillales</taxon>
        <taxon>Anoxybacillaceae</taxon>
        <taxon>Thermolongibacillus</taxon>
    </lineage>
</organism>
<dbReference type="Pfam" id="PF04260">
    <property type="entry name" value="DUF436"/>
    <property type="match status" value="1"/>
</dbReference>
<comment type="caution">
    <text evidence="2">The sequence shown here is derived from an EMBL/GenBank/DDBJ whole genome shotgun (WGS) entry which is preliminary data.</text>
</comment>
<dbReference type="HAMAP" id="MF_00800">
    <property type="entry name" value="UPF0340"/>
    <property type="match status" value="1"/>
</dbReference>
<protein>
    <recommendedName>
        <fullName evidence="1">UPF0340 protein EDD69_102133</fullName>
    </recommendedName>
</protein>
<evidence type="ECO:0000256" key="1">
    <source>
        <dbReference type="HAMAP-Rule" id="MF_00800"/>
    </source>
</evidence>
<reference evidence="2 3" key="1">
    <citation type="submission" date="2019-03" db="EMBL/GenBank/DDBJ databases">
        <title>Genomic Encyclopedia of Type Strains, Phase IV (KMG-IV): sequencing the most valuable type-strain genomes for metagenomic binning, comparative biology and taxonomic classification.</title>
        <authorList>
            <person name="Goeker M."/>
        </authorList>
    </citation>
    <scope>NUCLEOTIDE SEQUENCE [LARGE SCALE GENOMIC DNA]</scope>
    <source>
        <strain evidence="2 3">DSM 24979</strain>
    </source>
</reference>
<dbReference type="NCBIfam" id="TIGR01440">
    <property type="entry name" value="TIGR01440 family protein"/>
    <property type="match status" value="1"/>
</dbReference>
<comment type="similarity">
    <text evidence="1">Belongs to the UPF0340 family.</text>
</comment>
<sequence>MPHIEEWRKQWQTILTEFRAQVPLSSEHIVVIGCSTSEVIGEKIGTAGTMEVAAMLFDELKKWRDETGVQLAFQCCEHLNRALVVEKKTAIEKQLEIVTVIPVRSAGGAMAAYAYSQLEDPVVVEFIRADAGIDIGDTLIGMHLKHVAVPVRTSLRQIGHAHVTLAKTRPKLIGGERAVYSQEKANVSCSSG</sequence>
<proteinExistence type="inferred from homology"/>
<dbReference type="InterPro" id="IPR006340">
    <property type="entry name" value="DUF436"/>
</dbReference>